<dbReference type="PROSITE" id="PS51462">
    <property type="entry name" value="NUDIX"/>
    <property type="match status" value="1"/>
</dbReference>
<sequence>MLYYANFKSKLQHSIQYSSHAGPSSLTGNLTRLLNNHLLSRFTYNIPPPPIHGESQHHPWKHIVDTHGMESQYLPNITNYTPRFFGESNVSIWHRLPVVRRSAVLVLLFLGKSGELRVVLTKRSRDLRSFSGHVSLPGGRADTGLESEWMVARRETEEEIGISRYDRVNAENGFSIEYVNMLPSYLSRTFLAVRPCVGFVKWAPEKLANPEDQHISSILLNPGESSSIFSVPLKDFLQPKPRRYELQECLKQSYVKTKWGGLPWNLRSYIFPLHNDNEVRWLSEVQDLSSEEEESQTDMELGEKTRDVWGLTANILRDLAEVAYCQRGDDLVIGEEELMHSLHEHGGQMSTKRRSDFETKMIAGAKGVKFGDVLEKKEFERLKKIYSHI</sequence>
<dbReference type="InterPro" id="IPR015797">
    <property type="entry name" value="NUDIX_hydrolase-like_dom_sf"/>
</dbReference>
<dbReference type="Pfam" id="PF00293">
    <property type="entry name" value="NUDIX"/>
    <property type="match status" value="1"/>
</dbReference>
<evidence type="ECO:0000256" key="5">
    <source>
        <dbReference type="ARBA" id="ARBA00022842"/>
    </source>
</evidence>
<dbReference type="GeneID" id="34521720"/>
<dbReference type="Gene3D" id="3.90.79.10">
    <property type="entry name" value="Nucleoside Triphosphate Pyrophosphohydrolase"/>
    <property type="match status" value="1"/>
</dbReference>
<protein>
    <recommendedName>
        <fullName evidence="7">Nudix hydrolase domain-containing protein</fullName>
    </recommendedName>
</protein>
<name>W6MSZ7_9ASCO</name>
<dbReference type="PANTHER" id="PTHR12992">
    <property type="entry name" value="NUDIX HYDROLASE"/>
    <property type="match status" value="1"/>
</dbReference>
<keyword evidence="5" id="KW-0460">Magnesium</keyword>
<keyword evidence="3" id="KW-0479">Metal-binding</keyword>
<accession>W6MSZ7</accession>
<dbReference type="SUPFAM" id="SSF55811">
    <property type="entry name" value="Nudix"/>
    <property type="match status" value="1"/>
</dbReference>
<organism evidence="8 9">
    <name type="scientific">Kuraishia capsulata CBS 1993</name>
    <dbReference type="NCBI Taxonomy" id="1382522"/>
    <lineage>
        <taxon>Eukaryota</taxon>
        <taxon>Fungi</taxon>
        <taxon>Dikarya</taxon>
        <taxon>Ascomycota</taxon>
        <taxon>Saccharomycotina</taxon>
        <taxon>Pichiomycetes</taxon>
        <taxon>Pichiales</taxon>
        <taxon>Pichiaceae</taxon>
        <taxon>Kuraishia</taxon>
    </lineage>
</organism>
<dbReference type="GO" id="GO:0010945">
    <property type="term" value="F:coenzyme A diphosphatase activity"/>
    <property type="evidence" value="ECO:0007669"/>
    <property type="project" value="EnsemblFungi"/>
</dbReference>
<keyword evidence="9" id="KW-1185">Reference proteome</keyword>
<dbReference type="InterPro" id="IPR000086">
    <property type="entry name" value="NUDIX_hydrolase_dom"/>
</dbReference>
<evidence type="ECO:0000256" key="1">
    <source>
        <dbReference type="ARBA" id="ARBA00001936"/>
    </source>
</evidence>
<feature type="domain" description="Nudix hydrolase" evidence="7">
    <location>
        <begin position="99"/>
        <end position="254"/>
    </location>
</feature>
<keyword evidence="4" id="KW-0378">Hydrolase</keyword>
<dbReference type="Proteomes" id="UP000019384">
    <property type="component" value="Unassembled WGS sequence"/>
</dbReference>
<evidence type="ECO:0000256" key="3">
    <source>
        <dbReference type="ARBA" id="ARBA00022723"/>
    </source>
</evidence>
<evidence type="ECO:0000256" key="2">
    <source>
        <dbReference type="ARBA" id="ARBA00001946"/>
    </source>
</evidence>
<dbReference type="STRING" id="1382522.W6MSZ7"/>
<reference evidence="8" key="1">
    <citation type="submission" date="2013-12" db="EMBL/GenBank/DDBJ databases">
        <authorList>
            <person name="Genoscope - CEA"/>
        </authorList>
    </citation>
    <scope>NUCLEOTIDE SEQUENCE</scope>
    <source>
        <strain evidence="8">CBS 1993</strain>
    </source>
</reference>
<dbReference type="CDD" id="cd03426">
    <property type="entry name" value="NUDIX_CoAse_Nudt7"/>
    <property type="match status" value="1"/>
</dbReference>
<evidence type="ECO:0000313" key="9">
    <source>
        <dbReference type="Proteomes" id="UP000019384"/>
    </source>
</evidence>
<dbReference type="GO" id="GO:0008413">
    <property type="term" value="F:8-oxo-7,8-dihydroguanosine triphosphate pyrophosphatase activity"/>
    <property type="evidence" value="ECO:0007669"/>
    <property type="project" value="EnsemblFungi"/>
</dbReference>
<dbReference type="AlphaFoldDB" id="W6MSZ7"/>
<dbReference type="GO" id="GO:0046872">
    <property type="term" value="F:metal ion binding"/>
    <property type="evidence" value="ECO:0007669"/>
    <property type="project" value="UniProtKB-KW"/>
</dbReference>
<dbReference type="InterPro" id="IPR045121">
    <property type="entry name" value="CoAse"/>
</dbReference>
<keyword evidence="6" id="KW-0464">Manganese</keyword>
<proteinExistence type="predicted"/>
<dbReference type="EMBL" id="HG793129">
    <property type="protein sequence ID" value="CDK28342.1"/>
    <property type="molecule type" value="Genomic_DNA"/>
</dbReference>
<reference evidence="8" key="2">
    <citation type="submission" date="2014-02" db="EMBL/GenBank/DDBJ databases">
        <title>Complete DNA sequence of /Kuraishia capsulata/ illustrates novel genomic features among budding yeasts (/Saccharomycotina/).</title>
        <authorList>
            <person name="Morales L."/>
            <person name="Noel B."/>
            <person name="Porcel B."/>
            <person name="Marcet-Houben M."/>
            <person name="Hullo M-F."/>
            <person name="Sacerdot C."/>
            <person name="Tekaia F."/>
            <person name="Leh-Louis V."/>
            <person name="Despons L."/>
            <person name="Khanna V."/>
            <person name="Aury J-M."/>
            <person name="Barbe V."/>
            <person name="Couloux A."/>
            <person name="Labadie K."/>
            <person name="Pelletier E."/>
            <person name="Souciet J-L."/>
            <person name="Boekhout T."/>
            <person name="Gabaldon T."/>
            <person name="Wincker P."/>
            <person name="Dujon B."/>
        </authorList>
    </citation>
    <scope>NUCLEOTIDE SEQUENCE</scope>
    <source>
        <strain evidence="8">CBS 1993</strain>
    </source>
</reference>
<evidence type="ECO:0000256" key="4">
    <source>
        <dbReference type="ARBA" id="ARBA00022801"/>
    </source>
</evidence>
<gene>
    <name evidence="8" type="ORF">KUCA_T00004324001</name>
</gene>
<dbReference type="HOGENOM" id="CLU_040940_1_0_1"/>
<comment type="cofactor">
    <cofactor evidence="1">
        <name>Mn(2+)</name>
        <dbReference type="ChEBI" id="CHEBI:29035"/>
    </cofactor>
</comment>
<dbReference type="RefSeq" id="XP_022460332.1">
    <property type="nucleotide sequence ID" value="XM_022601047.1"/>
</dbReference>
<dbReference type="OrthoDB" id="206213at2759"/>
<dbReference type="GO" id="GO:0005777">
    <property type="term" value="C:peroxisome"/>
    <property type="evidence" value="ECO:0007669"/>
    <property type="project" value="EnsemblFungi"/>
</dbReference>
<evidence type="ECO:0000256" key="6">
    <source>
        <dbReference type="ARBA" id="ARBA00023211"/>
    </source>
</evidence>
<dbReference type="GO" id="GO:0015938">
    <property type="term" value="P:coenzyme A catabolic process"/>
    <property type="evidence" value="ECO:0007669"/>
    <property type="project" value="TreeGrafter"/>
</dbReference>
<comment type="cofactor">
    <cofactor evidence="2">
        <name>Mg(2+)</name>
        <dbReference type="ChEBI" id="CHEBI:18420"/>
    </cofactor>
</comment>
<evidence type="ECO:0000259" key="7">
    <source>
        <dbReference type="PROSITE" id="PS51462"/>
    </source>
</evidence>
<evidence type="ECO:0000313" key="8">
    <source>
        <dbReference type="EMBL" id="CDK28342.1"/>
    </source>
</evidence>
<dbReference type="GO" id="GO:0006281">
    <property type="term" value="P:DNA repair"/>
    <property type="evidence" value="ECO:0007669"/>
    <property type="project" value="EnsemblFungi"/>
</dbReference>
<dbReference type="PANTHER" id="PTHR12992:SF24">
    <property type="entry name" value="PEROXISOMAL COENZYME A DIPHOSPHATASE NUDT7"/>
    <property type="match status" value="1"/>
</dbReference>